<evidence type="ECO:0000256" key="1">
    <source>
        <dbReference type="ARBA" id="ARBA00008881"/>
    </source>
</evidence>
<dbReference type="GO" id="GO:0048315">
    <property type="term" value="P:conidium formation"/>
    <property type="evidence" value="ECO:0007669"/>
    <property type="project" value="UniProtKB-KW"/>
</dbReference>
<comment type="similarity">
    <text evidence="1">Belongs to the wetA family.</text>
</comment>
<reference evidence="9 12" key="2">
    <citation type="submission" date="2024-02" db="EMBL/GenBank/DDBJ databases">
        <title>De novo assembly and annotation of 12 fungi associated with fruit tree decline syndrome in Ontario, Canada.</title>
        <authorList>
            <person name="Sulman M."/>
            <person name="Ellouze W."/>
            <person name="Ilyukhin E."/>
        </authorList>
    </citation>
    <scope>NUCLEOTIDE SEQUENCE [LARGE SCALE GENOMIC DNA]</scope>
    <source>
        <strain evidence="9 12">FDS-637</strain>
    </source>
</reference>
<dbReference type="Proteomes" id="UP000190776">
    <property type="component" value="Unassembled WGS sequence"/>
</dbReference>
<dbReference type="OrthoDB" id="2575228at2759"/>
<feature type="compositionally biased region" description="Polar residues" evidence="8">
    <location>
        <begin position="339"/>
        <end position="354"/>
    </location>
</feature>
<dbReference type="EMBL" id="MSZU01000074">
    <property type="protein sequence ID" value="OMP88796.1"/>
    <property type="molecule type" value="Genomic_DNA"/>
</dbReference>
<feature type="compositionally biased region" description="Polar residues" evidence="8">
    <location>
        <begin position="1"/>
        <end position="14"/>
    </location>
</feature>
<accession>A0A1S8BMT6</accession>
<keyword evidence="5" id="KW-0010">Activator</keyword>
<evidence type="ECO:0000256" key="4">
    <source>
        <dbReference type="ARBA" id="ARBA00023015"/>
    </source>
</evidence>
<feature type="region of interest" description="Disordered" evidence="8">
    <location>
        <begin position="1"/>
        <end position="27"/>
    </location>
</feature>
<dbReference type="InterPro" id="IPR040112">
    <property type="entry name" value="WetA"/>
</dbReference>
<feature type="region of interest" description="Disordered" evidence="8">
    <location>
        <begin position="369"/>
        <end position="400"/>
    </location>
</feature>
<dbReference type="Proteomes" id="UP001430584">
    <property type="component" value="Unassembled WGS sequence"/>
</dbReference>
<reference evidence="10 11" key="1">
    <citation type="submission" date="2017-01" db="EMBL/GenBank/DDBJ databases">
        <title>Draft genome sequence of Diplodia seriata F98.1, a fungal species involved in grapevine trunk diseases.</title>
        <authorList>
            <person name="Robert-Siegwald G."/>
            <person name="Vallet J."/>
            <person name="Abou-Mansour E."/>
            <person name="Xu J."/>
            <person name="Rey P."/>
            <person name="Bertsch C."/>
            <person name="Rego C."/>
            <person name="Larignon P."/>
            <person name="Fontaine F."/>
            <person name="Lebrun M.-H."/>
        </authorList>
    </citation>
    <scope>NUCLEOTIDE SEQUENCE [LARGE SCALE GENOMIC DNA]</scope>
    <source>
        <strain evidence="10 11">F98.1</strain>
    </source>
</reference>
<evidence type="ECO:0000256" key="2">
    <source>
        <dbReference type="ARBA" id="ARBA00015342"/>
    </source>
</evidence>
<gene>
    <name evidence="10" type="ORF">BK809_0005517</name>
    <name evidence="9" type="ORF">SLS55_003123</name>
</gene>
<dbReference type="EMBL" id="JAJVCZ030000003">
    <property type="protein sequence ID" value="KAL0261693.1"/>
    <property type="molecule type" value="Genomic_DNA"/>
</dbReference>
<feature type="compositionally biased region" description="Basic residues" evidence="8">
    <location>
        <begin position="486"/>
        <end position="503"/>
    </location>
</feature>
<dbReference type="PANTHER" id="PTHR22934:SF25">
    <property type="entry name" value="DEVELOPMENTAL REGULATORY PROTEIN WETA"/>
    <property type="match status" value="1"/>
</dbReference>
<sequence>MAPSPQVRQASSTVPLHHVQGRSCRPPGDIALLRQQFDDLPIRPADKDSKWSVPYDQLFDQYVDAELLDLSSDNTGEATSSDDLGNFFDISSSSNGSAAAKPSPIPHWDPSRHTEPEETWQQAWGYIGSKVAPAAPEGSQQSSILPESRGKAVATHSELFSLDAPPACSPQVPSEPFVFSAPSSPRPIVSSCDHKKFNSLPIRGSKRQTPSVIRRTASKGSFSPKMMRSTPYRTGYQEIWAKRVGAPPLSPPPSSKVSQKESHYGYDFSPNLPYATSGEVVDIERQLSFPNYNAGRSQIQMTPVASPTTQGPSSSTRSSFHSSNDPSTNPYLTHDLNEALQTPPHSSRLPSSSWNQSATAAFDFDSFSASSDYSQDREPQPWWTSASVSQPSQPATYHNGRHDFLGVSSASSDLAAGGLMIQCEPSSMASMLDAHAPDASSSFSTSSPVVYPSQMYTSAAMAPTPTFAQHPHQQSSGVPPHPHPAAQHRQHHMQHQQQHHHHQQITPPSRSPTSSPLNTPSGMPQQFIARSRRDSSQPCPPPSSRPRSHHRRKSSSHSSTGPSSTPRPASVGFVNYTPDDSRKILTGVAPSGSSKTKARREKEAAEKRRRLSQAAARAIIEAGGDLAALEREGLLYLPETKEMLASKGNMV</sequence>
<comment type="caution">
    <text evidence="10">The sequence shown here is derived from an EMBL/GenBank/DDBJ whole genome shotgun (WGS) entry which is preliminary data.</text>
</comment>
<dbReference type="PANTHER" id="PTHR22934">
    <property type="entry name" value="PROTEIN ESC1/WETA-RELATED"/>
    <property type="match status" value="1"/>
</dbReference>
<evidence type="ECO:0000256" key="7">
    <source>
        <dbReference type="ARBA" id="ARBA00023321"/>
    </source>
</evidence>
<feature type="compositionally biased region" description="Polar residues" evidence="8">
    <location>
        <begin position="298"/>
        <end position="312"/>
    </location>
</feature>
<evidence type="ECO:0000313" key="9">
    <source>
        <dbReference type="EMBL" id="KAL0261693.1"/>
    </source>
</evidence>
<evidence type="ECO:0000256" key="3">
    <source>
        <dbReference type="ARBA" id="ARBA00022969"/>
    </source>
</evidence>
<keyword evidence="7" id="KW-0183">Conidiation</keyword>
<feature type="compositionally biased region" description="Low complexity" evidence="8">
    <location>
        <begin position="556"/>
        <end position="570"/>
    </location>
</feature>
<evidence type="ECO:0000256" key="5">
    <source>
        <dbReference type="ARBA" id="ARBA00023159"/>
    </source>
</evidence>
<evidence type="ECO:0000256" key="8">
    <source>
        <dbReference type="SAM" id="MobiDB-lite"/>
    </source>
</evidence>
<feature type="compositionally biased region" description="Low complexity" evidence="8">
    <location>
        <begin position="313"/>
        <end position="323"/>
    </location>
</feature>
<keyword evidence="3" id="KW-0749">Sporulation</keyword>
<evidence type="ECO:0000313" key="12">
    <source>
        <dbReference type="Proteomes" id="UP001430584"/>
    </source>
</evidence>
<feature type="region of interest" description="Disordered" evidence="8">
    <location>
        <begin position="466"/>
        <end position="606"/>
    </location>
</feature>
<feature type="region of interest" description="Disordered" evidence="8">
    <location>
        <begin position="244"/>
        <end position="263"/>
    </location>
</feature>
<dbReference type="GO" id="GO:0030435">
    <property type="term" value="P:sporulation resulting in formation of a cellular spore"/>
    <property type="evidence" value="ECO:0007669"/>
    <property type="project" value="UniProtKB-KW"/>
</dbReference>
<keyword evidence="4" id="KW-0805">Transcription regulation</keyword>
<evidence type="ECO:0000256" key="6">
    <source>
        <dbReference type="ARBA" id="ARBA00023163"/>
    </source>
</evidence>
<dbReference type="AlphaFoldDB" id="A0A1S8BMT6"/>
<dbReference type="STRING" id="420778.A0A1S8BMT6"/>
<feature type="region of interest" description="Disordered" evidence="8">
    <location>
        <begin position="298"/>
        <end position="354"/>
    </location>
</feature>
<keyword evidence="6" id="KW-0804">Transcription</keyword>
<evidence type="ECO:0000313" key="10">
    <source>
        <dbReference type="EMBL" id="OMP88796.1"/>
    </source>
</evidence>
<organism evidence="10 11">
    <name type="scientific">Diplodia seriata</name>
    <dbReference type="NCBI Taxonomy" id="420778"/>
    <lineage>
        <taxon>Eukaryota</taxon>
        <taxon>Fungi</taxon>
        <taxon>Dikarya</taxon>
        <taxon>Ascomycota</taxon>
        <taxon>Pezizomycotina</taxon>
        <taxon>Dothideomycetes</taxon>
        <taxon>Dothideomycetes incertae sedis</taxon>
        <taxon>Botryosphaeriales</taxon>
        <taxon>Botryosphaeriaceae</taxon>
        <taxon>Diplodia</taxon>
    </lineage>
</organism>
<name>A0A1S8BMT6_9PEZI</name>
<protein>
    <recommendedName>
        <fullName evidence="2">Developmental regulatory protein wetA</fullName>
    </recommendedName>
</protein>
<feature type="compositionally biased region" description="Low complexity" evidence="8">
    <location>
        <begin position="504"/>
        <end position="521"/>
    </location>
</feature>
<evidence type="ECO:0000313" key="11">
    <source>
        <dbReference type="Proteomes" id="UP000190776"/>
    </source>
</evidence>
<feature type="region of interest" description="Disordered" evidence="8">
    <location>
        <begin position="93"/>
        <end position="119"/>
    </location>
</feature>
<proteinExistence type="inferred from homology"/>
<feature type="compositionally biased region" description="Polar residues" evidence="8">
    <location>
        <begin position="382"/>
        <end position="396"/>
    </location>
</feature>
<feature type="compositionally biased region" description="Basic residues" evidence="8">
    <location>
        <begin position="546"/>
        <end position="555"/>
    </location>
</feature>
<keyword evidence="12" id="KW-1185">Reference proteome</keyword>